<organism evidence="1 2">
    <name type="scientific">Symbiodinium necroappetens</name>
    <dbReference type="NCBI Taxonomy" id="1628268"/>
    <lineage>
        <taxon>Eukaryota</taxon>
        <taxon>Sar</taxon>
        <taxon>Alveolata</taxon>
        <taxon>Dinophyceae</taxon>
        <taxon>Suessiales</taxon>
        <taxon>Symbiodiniaceae</taxon>
        <taxon>Symbiodinium</taxon>
    </lineage>
</organism>
<dbReference type="AlphaFoldDB" id="A0A812XCJ0"/>
<comment type="caution">
    <text evidence="1">The sequence shown here is derived from an EMBL/GenBank/DDBJ whole genome shotgun (WGS) entry which is preliminary data.</text>
</comment>
<dbReference type="EMBL" id="CAJNJA010036907">
    <property type="protein sequence ID" value="CAE7726239.1"/>
    <property type="molecule type" value="Genomic_DNA"/>
</dbReference>
<evidence type="ECO:0000313" key="1">
    <source>
        <dbReference type="EMBL" id="CAE7726239.1"/>
    </source>
</evidence>
<dbReference type="Proteomes" id="UP000601435">
    <property type="component" value="Unassembled WGS sequence"/>
</dbReference>
<dbReference type="OrthoDB" id="10559206at2759"/>
<accession>A0A812XCJ0</accession>
<evidence type="ECO:0000313" key="2">
    <source>
        <dbReference type="Proteomes" id="UP000601435"/>
    </source>
</evidence>
<sequence length="137" mass="15841">MTLMSIRLELARDHDYPNGSSTHGYEFVAPLDSEGHIDLEGWRKQRKHCHVWRFWEGEADEYGHLVHTRGRAWAFHYDVAGDPDLDEPGYRFDSHRFVEGEYVSIREQDEELRTFRVVAVRPASQSPLRSRGGAAAS</sequence>
<reference evidence="1" key="1">
    <citation type="submission" date="2021-02" db="EMBL/GenBank/DDBJ databases">
        <authorList>
            <person name="Dougan E. K."/>
            <person name="Rhodes N."/>
            <person name="Thang M."/>
            <person name="Chan C."/>
        </authorList>
    </citation>
    <scope>NUCLEOTIDE SEQUENCE</scope>
</reference>
<protein>
    <submittedName>
        <fullName evidence="1">Uncharacterized protein</fullName>
    </submittedName>
</protein>
<gene>
    <name evidence="1" type="ORF">SNEC2469_LOCUS20966</name>
</gene>
<proteinExistence type="predicted"/>
<keyword evidence="2" id="KW-1185">Reference proteome</keyword>
<name>A0A812XCJ0_9DINO</name>